<sequence length="206" mass="24303">MKSSIKPKIPWQKKLEQPRFKYQIAEATTKHQQYGRKENSQTCQDNSQLFGLSTVNRKVKDWGGIEDQRDKDRLPRTTTRKMREFQFRTVEHEEEGSRYNMKLIRKEDETTGEVKDENKRLMETLKEGYVKDKERVGKKIGECCGGFELIELSSRHWQMEFWRFLELSKAINRAGEDLGLPMEVRIWPMVDGDEHRSGLMLAQSGD</sequence>
<dbReference type="EMBL" id="CALTRL010005923">
    <property type="protein sequence ID" value="CAH7687931.1"/>
    <property type="molecule type" value="Genomic_DNA"/>
</dbReference>
<protein>
    <submittedName>
        <fullName evidence="1">Uncharacterized protein</fullName>
    </submittedName>
</protein>
<comment type="caution">
    <text evidence="1">The sequence shown here is derived from an EMBL/GenBank/DDBJ whole genome shotgun (WGS) entry which is preliminary data.</text>
</comment>
<dbReference type="Proteomes" id="UP001153365">
    <property type="component" value="Unassembled WGS sequence"/>
</dbReference>
<organism evidence="1 2">
    <name type="scientific">Phakopsora pachyrhizi</name>
    <name type="common">Asian soybean rust disease fungus</name>
    <dbReference type="NCBI Taxonomy" id="170000"/>
    <lineage>
        <taxon>Eukaryota</taxon>
        <taxon>Fungi</taxon>
        <taxon>Dikarya</taxon>
        <taxon>Basidiomycota</taxon>
        <taxon>Pucciniomycotina</taxon>
        <taxon>Pucciniomycetes</taxon>
        <taxon>Pucciniales</taxon>
        <taxon>Phakopsoraceae</taxon>
        <taxon>Phakopsora</taxon>
    </lineage>
</organism>
<proteinExistence type="predicted"/>
<accession>A0AAV0BPH7</accession>
<evidence type="ECO:0000313" key="2">
    <source>
        <dbReference type="Proteomes" id="UP001153365"/>
    </source>
</evidence>
<keyword evidence="2" id="KW-1185">Reference proteome</keyword>
<gene>
    <name evidence="1" type="ORF">PPACK8108_LOCUS22795</name>
</gene>
<evidence type="ECO:0000313" key="1">
    <source>
        <dbReference type="EMBL" id="CAH7687931.1"/>
    </source>
</evidence>
<dbReference type="AlphaFoldDB" id="A0AAV0BPH7"/>
<reference evidence="1" key="1">
    <citation type="submission" date="2022-06" db="EMBL/GenBank/DDBJ databases">
        <authorList>
            <consortium name="SYNGENTA / RWTH Aachen University"/>
        </authorList>
    </citation>
    <scope>NUCLEOTIDE SEQUENCE</scope>
</reference>
<name>A0AAV0BPH7_PHAPC</name>